<evidence type="ECO:0000256" key="6">
    <source>
        <dbReference type="SAM" id="MobiDB-lite"/>
    </source>
</evidence>
<dbReference type="InterPro" id="IPR001005">
    <property type="entry name" value="SANT/Myb"/>
</dbReference>
<feature type="region of interest" description="Disordered" evidence="6">
    <location>
        <begin position="138"/>
        <end position="157"/>
    </location>
</feature>
<dbReference type="InterPro" id="IPR009057">
    <property type="entry name" value="Homeodomain-like_sf"/>
</dbReference>
<keyword evidence="5" id="KW-0539">Nucleus</keyword>
<dbReference type="GO" id="GO:0009723">
    <property type="term" value="P:response to ethylene"/>
    <property type="evidence" value="ECO:0007669"/>
    <property type="project" value="TreeGrafter"/>
</dbReference>
<comment type="caution">
    <text evidence="10">The sequence shown here is derived from an EMBL/GenBank/DDBJ whole genome shotgun (WGS) entry which is preliminary data.</text>
</comment>
<dbReference type="OrthoDB" id="118550at2759"/>
<keyword evidence="2" id="KW-0805">Transcription regulation</keyword>
<dbReference type="GO" id="GO:0009739">
    <property type="term" value="P:response to gibberellin"/>
    <property type="evidence" value="ECO:0007669"/>
    <property type="project" value="TreeGrafter"/>
</dbReference>
<feature type="domain" description="HTH myb-type" evidence="9">
    <location>
        <begin position="29"/>
        <end position="85"/>
    </location>
</feature>
<evidence type="ECO:0000259" key="7">
    <source>
        <dbReference type="PROSITE" id="PS50090"/>
    </source>
</evidence>
<evidence type="ECO:0000313" key="10">
    <source>
        <dbReference type="EMBL" id="CEF98277.1"/>
    </source>
</evidence>
<proteinExistence type="predicted"/>
<keyword evidence="4" id="KW-0804">Transcription</keyword>
<keyword evidence="11" id="KW-1185">Reference proteome</keyword>
<reference evidence="10 11" key="2">
    <citation type="journal article" date="2014" name="BMC Genomics">
        <title>An improved genome of the model marine alga Ostreococcus tauri unfolds by assessing Illumina de novo assemblies.</title>
        <authorList>
            <person name="Blanc-Mathieu R."/>
            <person name="Verhelst B."/>
            <person name="Derelle E."/>
            <person name="Rombauts S."/>
            <person name="Bouget F.Y."/>
            <person name="Carre I."/>
            <person name="Chateau A."/>
            <person name="Eyre-Walker A."/>
            <person name="Grimsley N."/>
            <person name="Moreau H."/>
            <person name="Piegu B."/>
            <person name="Rivals E."/>
            <person name="Schackwitz W."/>
            <person name="Van de Peer Y."/>
            <person name="Piganeau G."/>
        </authorList>
    </citation>
    <scope>NUCLEOTIDE SEQUENCE [LARGE SCALE GENOMIC DNA]</scope>
    <source>
        <strain evidence="11">OTTH 0595 / CCAP 157/2 / RCC745</strain>
    </source>
</reference>
<dbReference type="InterPro" id="IPR052245">
    <property type="entry name" value="Plant_Stress_Dev_TF"/>
</dbReference>
<dbReference type="SUPFAM" id="SSF46689">
    <property type="entry name" value="Homeodomain-like"/>
    <property type="match status" value="1"/>
</dbReference>
<accession>A0A090M6H0</accession>
<evidence type="ECO:0000259" key="8">
    <source>
        <dbReference type="PROSITE" id="PS51293"/>
    </source>
</evidence>
<dbReference type="Gene3D" id="1.10.10.60">
    <property type="entry name" value="Homeodomain-like"/>
    <property type="match status" value="1"/>
</dbReference>
<evidence type="ECO:0000313" key="11">
    <source>
        <dbReference type="Proteomes" id="UP000009170"/>
    </source>
</evidence>
<dbReference type="PROSITE" id="PS50090">
    <property type="entry name" value="MYB_LIKE"/>
    <property type="match status" value="1"/>
</dbReference>
<dbReference type="GO" id="GO:0003677">
    <property type="term" value="F:DNA binding"/>
    <property type="evidence" value="ECO:0007669"/>
    <property type="project" value="UniProtKB-KW"/>
</dbReference>
<dbReference type="PROSITE" id="PS51293">
    <property type="entry name" value="SANT"/>
    <property type="match status" value="1"/>
</dbReference>
<evidence type="ECO:0000256" key="4">
    <source>
        <dbReference type="ARBA" id="ARBA00023163"/>
    </source>
</evidence>
<dbReference type="FunFam" id="1.10.10.60:FF:000009">
    <property type="entry name" value="transcription factor MYB1R1"/>
    <property type="match status" value="1"/>
</dbReference>
<feature type="domain" description="SANT" evidence="8">
    <location>
        <begin position="37"/>
        <end position="85"/>
    </location>
</feature>
<comment type="subcellular location">
    <subcellularLocation>
        <location evidence="1">Nucleus</location>
    </subcellularLocation>
</comment>
<dbReference type="EMBL" id="CAID01000006">
    <property type="protein sequence ID" value="CEF98277.1"/>
    <property type="molecule type" value="Genomic_DNA"/>
</dbReference>
<evidence type="ECO:0000256" key="1">
    <source>
        <dbReference type="ARBA" id="ARBA00004123"/>
    </source>
</evidence>
<feature type="domain" description="Myb-like" evidence="7">
    <location>
        <begin position="29"/>
        <end position="81"/>
    </location>
</feature>
<dbReference type="PANTHER" id="PTHR44191">
    <property type="entry name" value="TRANSCRIPTION FACTOR KUA1"/>
    <property type="match status" value="1"/>
</dbReference>
<reference evidence="11" key="1">
    <citation type="journal article" date="2006" name="Proc. Natl. Acad. Sci. U.S.A.">
        <title>Genome analysis of the smallest free-living eukaryote Ostreococcus tauri unveils many unique features.</title>
        <authorList>
            <person name="Derelle E."/>
            <person name="Ferraz C."/>
            <person name="Rombauts S."/>
            <person name="Rouze P."/>
            <person name="Worden A.Z."/>
            <person name="Robbens S."/>
            <person name="Partensky F."/>
            <person name="Degroeve S."/>
            <person name="Echeynie S."/>
            <person name="Cooke R."/>
            <person name="Saeys Y."/>
            <person name="Wuyts J."/>
            <person name="Jabbari K."/>
            <person name="Bowler C."/>
            <person name="Panaud O."/>
            <person name="Piegu B."/>
            <person name="Ball S.G."/>
            <person name="Ral J.-P."/>
            <person name="Bouget F.-Y."/>
            <person name="Piganeau G."/>
            <person name="De Baets B."/>
            <person name="Picard A."/>
            <person name="Delseny M."/>
            <person name="Demaille J."/>
            <person name="Van de Peer Y."/>
            <person name="Moreau H."/>
        </authorList>
    </citation>
    <scope>NUCLEOTIDE SEQUENCE [LARGE SCALE GENOMIC DNA]</scope>
    <source>
        <strain evidence="11">OTTH 0595 / CCAP 157/2 / RCC745</strain>
    </source>
</reference>
<dbReference type="KEGG" id="ota:OT_ostta06g01220"/>
<dbReference type="GO" id="GO:0006355">
    <property type="term" value="P:regulation of DNA-templated transcription"/>
    <property type="evidence" value="ECO:0007669"/>
    <property type="project" value="UniProtKB-ARBA"/>
</dbReference>
<gene>
    <name evidence="10" type="ORF">OT_ostta06g01220</name>
</gene>
<dbReference type="InterPro" id="IPR006447">
    <property type="entry name" value="Myb_dom_plants"/>
</dbReference>
<dbReference type="SMART" id="SM00717">
    <property type="entry name" value="SANT"/>
    <property type="match status" value="1"/>
</dbReference>
<sequence>MLAKPTPFAGRDGTAKARGGQGATNGARTERKKGVAWTEEEHKNFLIGLQKLGKGDWRGISRHFVTTRTPTQVASHAQKYFIRQTNVSKRKRRSSLFDIVAEPTENGDGHTIVHRSTADAANASTHTKAVGARATNGVHKKTQHHTGGMYVNPRESTNATRSVDVQQHRVTGSALTTSLSNLADVASREAHYVASHHITQPVGAIWMHNATARAQNQQEMGTSAAIKIDEEVHPTFPMMYGFGTPVNAYNQAMVQYMAQLQAFAPHMEGGEIGQLSHINQMNQMAWMAQQNMAYQMAARSYVAQAQQGAQNMNFRRPTAIYATKATQAKMNSQNIAASGAS</sequence>
<name>A0A090M6H0_OSTTA</name>
<dbReference type="Pfam" id="PF00249">
    <property type="entry name" value="Myb_DNA-binding"/>
    <property type="match status" value="1"/>
</dbReference>
<dbReference type="Proteomes" id="UP000009170">
    <property type="component" value="Unassembled WGS sequence"/>
</dbReference>
<dbReference type="NCBIfam" id="TIGR01557">
    <property type="entry name" value="myb_SHAQKYF"/>
    <property type="match status" value="1"/>
</dbReference>
<dbReference type="InterPro" id="IPR017930">
    <property type="entry name" value="Myb_dom"/>
</dbReference>
<dbReference type="RefSeq" id="XP_022839179.1">
    <property type="nucleotide sequence ID" value="XM_022983972.1"/>
</dbReference>
<dbReference type="InterPro" id="IPR017884">
    <property type="entry name" value="SANT_dom"/>
</dbReference>
<evidence type="ECO:0000256" key="5">
    <source>
        <dbReference type="ARBA" id="ARBA00023242"/>
    </source>
</evidence>
<evidence type="ECO:0000259" key="9">
    <source>
        <dbReference type="PROSITE" id="PS51294"/>
    </source>
</evidence>
<dbReference type="AlphaFoldDB" id="A0A090M6H0"/>
<dbReference type="GO" id="GO:0005634">
    <property type="term" value="C:nucleus"/>
    <property type="evidence" value="ECO:0007669"/>
    <property type="project" value="UniProtKB-SubCell"/>
</dbReference>
<dbReference type="PANTHER" id="PTHR44191:SF62">
    <property type="entry name" value="OS04G0341900 PROTEIN"/>
    <property type="match status" value="1"/>
</dbReference>
<dbReference type="InParanoid" id="A0A090M6H0"/>
<keyword evidence="3" id="KW-0238">DNA-binding</keyword>
<evidence type="ECO:0000256" key="2">
    <source>
        <dbReference type="ARBA" id="ARBA00023015"/>
    </source>
</evidence>
<dbReference type="STRING" id="70448.A0A090M6H0"/>
<dbReference type="PROSITE" id="PS51294">
    <property type="entry name" value="HTH_MYB"/>
    <property type="match status" value="1"/>
</dbReference>
<dbReference type="CDD" id="cd00167">
    <property type="entry name" value="SANT"/>
    <property type="match status" value="1"/>
</dbReference>
<evidence type="ECO:0000256" key="3">
    <source>
        <dbReference type="ARBA" id="ARBA00023125"/>
    </source>
</evidence>
<dbReference type="GeneID" id="9835435"/>
<feature type="region of interest" description="Disordered" evidence="6">
    <location>
        <begin position="1"/>
        <end position="35"/>
    </location>
</feature>
<protein>
    <submittedName>
        <fullName evidence="10">Myb domain, plants</fullName>
    </submittedName>
</protein>
<organism evidence="10 11">
    <name type="scientific">Ostreococcus tauri</name>
    <name type="common">Marine green alga</name>
    <dbReference type="NCBI Taxonomy" id="70448"/>
    <lineage>
        <taxon>Eukaryota</taxon>
        <taxon>Viridiplantae</taxon>
        <taxon>Chlorophyta</taxon>
        <taxon>Mamiellophyceae</taxon>
        <taxon>Mamiellales</taxon>
        <taxon>Bathycoccaceae</taxon>
        <taxon>Ostreococcus</taxon>
    </lineage>
</organism>